<gene>
    <name evidence="2" type="ORF">ACIO7M_13100</name>
</gene>
<evidence type="ECO:0000313" key="3">
    <source>
        <dbReference type="Proteomes" id="UP001617351"/>
    </source>
</evidence>
<dbReference type="PANTHER" id="PTHR37809:SF1">
    <property type="entry name" value="RIBOSOMAL PROTEIN S12 METHYLTHIOTRANSFERASE ACCESSORY FACTOR YCAO"/>
    <property type="match status" value="1"/>
</dbReference>
<dbReference type="InterPro" id="IPR027624">
    <property type="entry name" value="TOMM_cyclo_SagD"/>
</dbReference>
<dbReference type="NCBIfam" id="TIGR03604">
    <property type="entry name" value="TOMM_cyclo_SagD"/>
    <property type="match status" value="1"/>
</dbReference>
<organism evidence="2 3">
    <name type="scientific">Streptomyces toxytricini</name>
    <name type="common">Actinomyces toxytricini</name>
    <dbReference type="NCBI Taxonomy" id="67369"/>
    <lineage>
        <taxon>Bacteria</taxon>
        <taxon>Bacillati</taxon>
        <taxon>Actinomycetota</taxon>
        <taxon>Actinomycetes</taxon>
        <taxon>Kitasatosporales</taxon>
        <taxon>Streptomycetaceae</taxon>
        <taxon>Streptomyces</taxon>
    </lineage>
</organism>
<proteinExistence type="predicted"/>
<evidence type="ECO:0000259" key="1">
    <source>
        <dbReference type="PROSITE" id="PS51664"/>
    </source>
</evidence>
<protein>
    <submittedName>
        <fullName evidence="2">YcaO-like family protein</fullName>
    </submittedName>
</protein>
<name>A0ABW8EJH0_STRT5</name>
<comment type="caution">
    <text evidence="2">The sequence shown here is derived from an EMBL/GenBank/DDBJ whole genome shotgun (WGS) entry which is preliminary data.</text>
</comment>
<dbReference type="Gene3D" id="3.30.1330.230">
    <property type="match status" value="1"/>
</dbReference>
<dbReference type="Gene3D" id="3.30.40.250">
    <property type="match status" value="1"/>
</dbReference>
<dbReference type="Pfam" id="PF02624">
    <property type="entry name" value="YcaO"/>
    <property type="match status" value="1"/>
</dbReference>
<dbReference type="Proteomes" id="UP001617351">
    <property type="component" value="Unassembled WGS sequence"/>
</dbReference>
<reference evidence="2 3" key="1">
    <citation type="submission" date="2024-10" db="EMBL/GenBank/DDBJ databases">
        <title>The Natural Products Discovery Center: Release of the First 8490 Sequenced Strains for Exploring Actinobacteria Biosynthetic Diversity.</title>
        <authorList>
            <person name="Kalkreuter E."/>
            <person name="Kautsar S.A."/>
            <person name="Yang D."/>
            <person name="Bader C.D."/>
            <person name="Teijaro C.N."/>
            <person name="Fluegel L."/>
            <person name="Davis C.M."/>
            <person name="Simpson J.R."/>
            <person name="Lauterbach L."/>
            <person name="Steele A.D."/>
            <person name="Gui C."/>
            <person name="Meng S."/>
            <person name="Li G."/>
            <person name="Viehrig K."/>
            <person name="Ye F."/>
            <person name="Su P."/>
            <person name="Kiefer A.F."/>
            <person name="Nichols A."/>
            <person name="Cepeda A.J."/>
            <person name="Yan W."/>
            <person name="Fan B."/>
            <person name="Jiang Y."/>
            <person name="Adhikari A."/>
            <person name="Zheng C.-J."/>
            <person name="Schuster L."/>
            <person name="Cowan T.M."/>
            <person name="Smanski M.J."/>
            <person name="Chevrette M.G."/>
            <person name="De Carvalho L.P.S."/>
            <person name="Shen B."/>
        </authorList>
    </citation>
    <scope>NUCLEOTIDE SEQUENCE [LARGE SCALE GENOMIC DNA]</scope>
    <source>
        <strain evidence="2 3">NPDC087220</strain>
    </source>
</reference>
<dbReference type="RefSeq" id="WP_402380368.1">
    <property type="nucleotide sequence ID" value="NZ_JBIUYY010000005.1"/>
</dbReference>
<feature type="domain" description="YcaO" evidence="1">
    <location>
        <begin position="337"/>
        <end position="729"/>
    </location>
</feature>
<sequence>MGAVMPADDTAWELVDAEVYDLERDMCFLATPNGGQFYISAPPDEFRAWLARCDGTRTRAELLAGMSPDYAEVVDVLRDDGCLRPARAARDTDRAARIARTTVLLTGAPELTAPLAHALATTGYRHVGPAPEDLSEIDAADLTDTVLVAAFPHPAHAELGRLDGLCARLGLRWLPLRHERGRAVLGPAITPGTSADFTDVLERRLSAAADPRIPEAMRAAPPPRARRLRDGDVRWTASQLAVSLERWIGGEAAVDETELDPLRLTRLERTILPVPTRPRPVVRGNPDDDLLLDDQVGVVTGVQELAPLPGMPAQLRVCAVDVADMRRVADWPNDRQAFGTSWSDFDAARRSAVGEAVERYCGSRLPEDRLRFGSHDRLRRAGVPVLDPRRLHLYSERQYRSDGFPFAPLTTDAECSWVEGRSWTTGEPVWVPAFLVAHGEHDPVPYSDPLVAGVACGTSEEHAVTSGLEEVIERDTTMLWWANAARLPRLPMTDRLRALTADSADAYDTTLIPLDNEFEVPVLAAVVRDRATGWPAIGFATRPDPHEAAEKALAEGFTLHHTFRFLDDEKALGDGVADLPHLGNLKPYRADRRYLDSYRPDFADVRDLLCQQQLHLDPRAGDHIAPWLHDLPVRPWHGLPALGGRRLAAYRERVEARGFEVISVDLTTCDAEAAGFSAAHTIVPGLVSNFPAGMPMWGDGRIGRAGVRLGWRAQPLAENEYNVFPLPHA</sequence>
<keyword evidence="3" id="KW-1185">Reference proteome</keyword>
<dbReference type="PANTHER" id="PTHR37809">
    <property type="entry name" value="RIBOSOMAL PROTEIN S12 METHYLTHIOTRANSFERASE ACCESSORY FACTOR YCAO"/>
    <property type="match status" value="1"/>
</dbReference>
<dbReference type="InterPro" id="IPR003776">
    <property type="entry name" value="YcaO-like_dom"/>
</dbReference>
<dbReference type="EMBL" id="JBIUYY010000005">
    <property type="protein sequence ID" value="MFJ2822036.1"/>
    <property type="molecule type" value="Genomic_DNA"/>
</dbReference>
<dbReference type="Gene3D" id="3.30.160.660">
    <property type="match status" value="1"/>
</dbReference>
<dbReference type="Gene3D" id="3.40.50.720">
    <property type="entry name" value="NAD(P)-binding Rossmann-like Domain"/>
    <property type="match status" value="1"/>
</dbReference>
<accession>A0ABW8EJH0</accession>
<dbReference type="PROSITE" id="PS51664">
    <property type="entry name" value="YCAO"/>
    <property type="match status" value="1"/>
</dbReference>
<evidence type="ECO:0000313" key="2">
    <source>
        <dbReference type="EMBL" id="MFJ2822036.1"/>
    </source>
</evidence>